<evidence type="ECO:0000313" key="3">
    <source>
        <dbReference type="EMBL" id="CAL4792750.1"/>
    </source>
</evidence>
<name>A0A9P1D708_9DINO</name>
<protein>
    <submittedName>
        <fullName evidence="2">Uncharacterized protein</fullName>
    </submittedName>
</protein>
<feature type="compositionally biased region" description="Basic residues" evidence="1">
    <location>
        <begin position="198"/>
        <end position="216"/>
    </location>
</feature>
<evidence type="ECO:0000313" key="2">
    <source>
        <dbReference type="EMBL" id="CAI4005438.1"/>
    </source>
</evidence>
<feature type="region of interest" description="Disordered" evidence="1">
    <location>
        <begin position="26"/>
        <end position="50"/>
    </location>
</feature>
<feature type="compositionally biased region" description="Low complexity" evidence="1">
    <location>
        <begin position="100"/>
        <end position="127"/>
    </location>
</feature>
<feature type="region of interest" description="Disordered" evidence="1">
    <location>
        <begin position="90"/>
        <end position="216"/>
    </location>
</feature>
<feature type="compositionally biased region" description="Basic and acidic residues" evidence="1">
    <location>
        <begin position="163"/>
        <end position="173"/>
    </location>
</feature>
<comment type="caution">
    <text evidence="2">The sequence shown here is derived from an EMBL/GenBank/DDBJ whole genome shotgun (WGS) entry which is preliminary data.</text>
</comment>
<organism evidence="2">
    <name type="scientific">Cladocopium goreaui</name>
    <dbReference type="NCBI Taxonomy" id="2562237"/>
    <lineage>
        <taxon>Eukaryota</taxon>
        <taxon>Sar</taxon>
        <taxon>Alveolata</taxon>
        <taxon>Dinophyceae</taxon>
        <taxon>Suessiales</taxon>
        <taxon>Symbiodiniaceae</taxon>
        <taxon>Cladocopium</taxon>
    </lineage>
</organism>
<dbReference type="EMBL" id="CAMXCT030003624">
    <property type="protein sequence ID" value="CAL4792750.1"/>
    <property type="molecule type" value="Genomic_DNA"/>
</dbReference>
<reference evidence="2" key="1">
    <citation type="submission" date="2022-10" db="EMBL/GenBank/DDBJ databases">
        <authorList>
            <person name="Chen Y."/>
            <person name="Dougan E. K."/>
            <person name="Chan C."/>
            <person name="Rhodes N."/>
            <person name="Thang M."/>
        </authorList>
    </citation>
    <scope>NUCLEOTIDE SEQUENCE</scope>
</reference>
<accession>A0A9P1D708</accession>
<dbReference type="EMBL" id="CAMXCT020003624">
    <property type="protein sequence ID" value="CAL1158813.1"/>
    <property type="molecule type" value="Genomic_DNA"/>
</dbReference>
<reference evidence="3 4" key="2">
    <citation type="submission" date="2024-05" db="EMBL/GenBank/DDBJ databases">
        <authorList>
            <person name="Chen Y."/>
            <person name="Shah S."/>
            <person name="Dougan E. K."/>
            <person name="Thang M."/>
            <person name="Chan C."/>
        </authorList>
    </citation>
    <scope>NUCLEOTIDE SEQUENCE [LARGE SCALE GENOMIC DNA]</scope>
</reference>
<dbReference type="AlphaFoldDB" id="A0A9P1D708"/>
<sequence length="216" mass="24837">MVDMRASTPERGSKTRIFEMRIKEQQITGQRFAPPPLRSPQPRLKRPELEGAVKRPEIAAEVRLIQPWFNLLQPCKDCFTSTFDEAWSLSTSREHVSGIRSPRTRSQSRTPGLESRSSADSSRPTSSQVPLLPRPRRLEDEDAATVWPPGTARWRRLQVQRTVQREERSERSEGSVAAVVPQPEPEKAGRLSPQPPTKPRKVKPRPKPRSRRWWEL</sequence>
<evidence type="ECO:0000313" key="4">
    <source>
        <dbReference type="Proteomes" id="UP001152797"/>
    </source>
</evidence>
<evidence type="ECO:0000256" key="1">
    <source>
        <dbReference type="SAM" id="MobiDB-lite"/>
    </source>
</evidence>
<keyword evidence="4" id="KW-1185">Reference proteome</keyword>
<proteinExistence type="predicted"/>
<gene>
    <name evidence="2" type="ORF">C1SCF055_LOCUS31158</name>
</gene>
<dbReference type="EMBL" id="CAMXCT010003624">
    <property type="protein sequence ID" value="CAI4005438.1"/>
    <property type="molecule type" value="Genomic_DNA"/>
</dbReference>
<dbReference type="OrthoDB" id="427006at2759"/>
<dbReference type="Proteomes" id="UP001152797">
    <property type="component" value="Unassembled WGS sequence"/>
</dbReference>